<dbReference type="Pfam" id="PF04452">
    <property type="entry name" value="Methyltrans_RNA"/>
    <property type="match status" value="1"/>
</dbReference>
<dbReference type="SUPFAM" id="SSF88697">
    <property type="entry name" value="PUA domain-like"/>
    <property type="match status" value="1"/>
</dbReference>
<dbReference type="SUPFAM" id="SSF75217">
    <property type="entry name" value="alpha/beta knot"/>
    <property type="match status" value="1"/>
</dbReference>
<dbReference type="PANTHER" id="PTHR30027">
    <property type="entry name" value="RIBOSOMAL RNA SMALL SUBUNIT METHYLTRANSFERASE E"/>
    <property type="match status" value="1"/>
</dbReference>
<dbReference type="InterPro" id="IPR029028">
    <property type="entry name" value="Alpha/beta_knot_MTases"/>
</dbReference>
<dbReference type="PANTHER" id="PTHR30027:SF3">
    <property type="entry name" value="16S RRNA (URACIL(1498)-N(3))-METHYLTRANSFERASE"/>
    <property type="match status" value="1"/>
</dbReference>
<evidence type="ECO:0000256" key="8">
    <source>
        <dbReference type="ARBA" id="ARBA00025699"/>
    </source>
</evidence>
<comment type="caution">
    <text evidence="13">The sequence shown here is derived from an EMBL/GenBank/DDBJ whole genome shotgun (WGS) entry which is preliminary data.</text>
</comment>
<dbReference type="GO" id="GO:0070475">
    <property type="term" value="P:rRNA base methylation"/>
    <property type="evidence" value="ECO:0007669"/>
    <property type="project" value="TreeGrafter"/>
</dbReference>
<dbReference type="NCBIfam" id="TIGR00046">
    <property type="entry name" value="RsmE family RNA methyltransferase"/>
    <property type="match status" value="1"/>
</dbReference>
<dbReference type="InterPro" id="IPR006700">
    <property type="entry name" value="RsmE"/>
</dbReference>
<comment type="catalytic activity">
    <reaction evidence="9 10">
        <text>uridine(1498) in 16S rRNA + S-adenosyl-L-methionine = N(3)-methyluridine(1498) in 16S rRNA + S-adenosyl-L-homocysteine + H(+)</text>
        <dbReference type="Rhea" id="RHEA:42920"/>
        <dbReference type="Rhea" id="RHEA-COMP:10283"/>
        <dbReference type="Rhea" id="RHEA-COMP:10284"/>
        <dbReference type="ChEBI" id="CHEBI:15378"/>
        <dbReference type="ChEBI" id="CHEBI:57856"/>
        <dbReference type="ChEBI" id="CHEBI:59789"/>
        <dbReference type="ChEBI" id="CHEBI:65315"/>
        <dbReference type="ChEBI" id="CHEBI:74502"/>
        <dbReference type="EC" id="2.1.1.193"/>
    </reaction>
</comment>
<dbReference type="Gene3D" id="3.40.1280.10">
    <property type="match status" value="1"/>
</dbReference>
<dbReference type="InterPro" id="IPR046887">
    <property type="entry name" value="RsmE_PUA-like"/>
</dbReference>
<dbReference type="InterPro" id="IPR029026">
    <property type="entry name" value="tRNA_m1G_MTases_N"/>
</dbReference>
<evidence type="ECO:0000256" key="1">
    <source>
        <dbReference type="ARBA" id="ARBA00004496"/>
    </source>
</evidence>
<keyword evidence="6 10" id="KW-0808">Transferase</keyword>
<comment type="subcellular location">
    <subcellularLocation>
        <location evidence="1 10">Cytoplasm</location>
    </subcellularLocation>
</comment>
<evidence type="ECO:0000256" key="2">
    <source>
        <dbReference type="ARBA" id="ARBA00005528"/>
    </source>
</evidence>
<keyword evidence="5 10" id="KW-0489">Methyltransferase</keyword>
<keyword evidence="7 10" id="KW-0949">S-adenosyl-L-methionine</keyword>
<reference evidence="13" key="1">
    <citation type="journal article" date="2020" name="mSystems">
        <title>Genome- and Community-Level Interaction Insights into Carbon Utilization and Element Cycling Functions of Hydrothermarchaeota in Hydrothermal Sediment.</title>
        <authorList>
            <person name="Zhou Z."/>
            <person name="Liu Y."/>
            <person name="Xu W."/>
            <person name="Pan J."/>
            <person name="Luo Z.H."/>
            <person name="Li M."/>
        </authorList>
    </citation>
    <scope>NUCLEOTIDE SEQUENCE [LARGE SCALE GENOMIC DNA]</scope>
    <source>
        <strain evidence="13">HyVt-527</strain>
    </source>
</reference>
<organism evidence="13">
    <name type="scientific">Caldithrix abyssi</name>
    <dbReference type="NCBI Taxonomy" id="187145"/>
    <lineage>
        <taxon>Bacteria</taxon>
        <taxon>Pseudomonadati</taxon>
        <taxon>Calditrichota</taxon>
        <taxon>Calditrichia</taxon>
        <taxon>Calditrichales</taxon>
        <taxon>Calditrichaceae</taxon>
        <taxon>Caldithrix</taxon>
    </lineage>
</organism>
<feature type="domain" description="Ribosomal RNA small subunit methyltransferase E methyltransferase" evidence="11">
    <location>
        <begin position="72"/>
        <end position="231"/>
    </location>
</feature>
<name>A0A7V5PN40_CALAY</name>
<dbReference type="Pfam" id="PF20260">
    <property type="entry name" value="PUA_4"/>
    <property type="match status" value="1"/>
</dbReference>
<evidence type="ECO:0000256" key="5">
    <source>
        <dbReference type="ARBA" id="ARBA00022603"/>
    </source>
</evidence>
<evidence type="ECO:0000256" key="6">
    <source>
        <dbReference type="ARBA" id="ARBA00022679"/>
    </source>
</evidence>
<gene>
    <name evidence="13" type="ORF">ENJ89_02930</name>
</gene>
<sequence>MELFFANPENIQADEIILDDFERKHALNVLRKSPGEPLAVTDGVGNLFRTTIISEKPQVRLKINGREHHPLPRPKIILAVGFIRPNRLEFILEKGTELGVSAFYLIQTVYANYASGNTGRWQKILRQAMKQSLQYYLPQVQVFASLHDFLTSSEFCTLRLAAIDRNHPLLLDVLNEQFNAKPESVCLAIGPEGGFNPEEVDLFQEYGFHAVSLGKSRLRTETAALSGISIIRQFIH</sequence>
<comment type="function">
    <text evidence="8 10">Specifically methylates the N3 position of the uracil ring of uridine 1498 (m3U1498) in 16S rRNA. Acts on the fully assembled 30S ribosomal subunit.</text>
</comment>
<dbReference type="EC" id="2.1.1.193" evidence="10"/>
<keyword evidence="4 10" id="KW-0698">rRNA processing</keyword>
<evidence type="ECO:0000256" key="3">
    <source>
        <dbReference type="ARBA" id="ARBA00022490"/>
    </source>
</evidence>
<dbReference type="Proteomes" id="UP000886124">
    <property type="component" value="Unassembled WGS sequence"/>
</dbReference>
<evidence type="ECO:0000259" key="12">
    <source>
        <dbReference type="Pfam" id="PF20260"/>
    </source>
</evidence>
<dbReference type="InterPro" id="IPR015947">
    <property type="entry name" value="PUA-like_sf"/>
</dbReference>
<proteinExistence type="inferred from homology"/>
<protein>
    <recommendedName>
        <fullName evidence="10">Ribosomal RNA small subunit methyltransferase E</fullName>
        <ecNumber evidence="10">2.1.1.193</ecNumber>
    </recommendedName>
</protein>
<dbReference type="AlphaFoldDB" id="A0A7V5PN40"/>
<evidence type="ECO:0000259" key="11">
    <source>
        <dbReference type="Pfam" id="PF04452"/>
    </source>
</evidence>
<keyword evidence="3 10" id="KW-0963">Cytoplasm</keyword>
<dbReference type="PIRSF" id="PIRSF015601">
    <property type="entry name" value="MTase_slr0722"/>
    <property type="match status" value="1"/>
</dbReference>
<dbReference type="GO" id="GO:0005737">
    <property type="term" value="C:cytoplasm"/>
    <property type="evidence" value="ECO:0007669"/>
    <property type="project" value="UniProtKB-SubCell"/>
</dbReference>
<dbReference type="InterPro" id="IPR046886">
    <property type="entry name" value="RsmE_MTase_dom"/>
</dbReference>
<accession>A0A7V5PN40</accession>
<comment type="similarity">
    <text evidence="2 10">Belongs to the RNA methyltransferase RsmE family.</text>
</comment>
<dbReference type="EMBL" id="DROD01000200">
    <property type="protein sequence ID" value="HHJ52126.1"/>
    <property type="molecule type" value="Genomic_DNA"/>
</dbReference>
<feature type="domain" description="Ribosomal RNA small subunit methyltransferase E PUA-like" evidence="12">
    <location>
        <begin position="19"/>
        <end position="63"/>
    </location>
</feature>
<dbReference type="CDD" id="cd18084">
    <property type="entry name" value="RsmE-like"/>
    <property type="match status" value="1"/>
</dbReference>
<evidence type="ECO:0000256" key="4">
    <source>
        <dbReference type="ARBA" id="ARBA00022552"/>
    </source>
</evidence>
<evidence type="ECO:0000256" key="9">
    <source>
        <dbReference type="ARBA" id="ARBA00047944"/>
    </source>
</evidence>
<evidence type="ECO:0000256" key="7">
    <source>
        <dbReference type="ARBA" id="ARBA00022691"/>
    </source>
</evidence>
<dbReference type="GO" id="GO:0070042">
    <property type="term" value="F:rRNA (uridine-N3-)-methyltransferase activity"/>
    <property type="evidence" value="ECO:0007669"/>
    <property type="project" value="TreeGrafter"/>
</dbReference>
<evidence type="ECO:0000256" key="10">
    <source>
        <dbReference type="PIRNR" id="PIRNR015601"/>
    </source>
</evidence>
<evidence type="ECO:0000313" key="13">
    <source>
        <dbReference type="EMBL" id="HHJ52126.1"/>
    </source>
</evidence>